<feature type="region of interest" description="Disordered" evidence="9">
    <location>
        <begin position="488"/>
        <end position="526"/>
    </location>
</feature>
<dbReference type="GO" id="GO:0015297">
    <property type="term" value="F:antiporter activity"/>
    <property type="evidence" value="ECO:0007669"/>
    <property type="project" value="UniProtKB-KW"/>
</dbReference>
<evidence type="ECO:0000256" key="6">
    <source>
        <dbReference type="ARBA" id="ARBA00022989"/>
    </source>
</evidence>
<keyword evidence="13" id="KW-1185">Reference proteome</keyword>
<feature type="transmembrane region" description="Helical" evidence="10">
    <location>
        <begin position="302"/>
        <end position="331"/>
    </location>
</feature>
<feature type="transmembrane region" description="Helical" evidence="10">
    <location>
        <begin position="147"/>
        <end position="172"/>
    </location>
</feature>
<comment type="subcellular location">
    <subcellularLocation>
        <location evidence="1">Cell membrane</location>
        <topology evidence="1">Multi-pass membrane protein</topology>
    </subcellularLocation>
</comment>
<dbReference type="EMBL" id="SHKI01000004">
    <property type="protein sequence ID" value="RZT66015.1"/>
    <property type="molecule type" value="Genomic_DNA"/>
</dbReference>
<dbReference type="Pfam" id="PF03553">
    <property type="entry name" value="Na_H_antiporter"/>
    <property type="match status" value="1"/>
</dbReference>
<evidence type="ECO:0000256" key="5">
    <source>
        <dbReference type="ARBA" id="ARBA00022692"/>
    </source>
</evidence>
<feature type="transmembrane region" description="Helical" evidence="10">
    <location>
        <begin position="104"/>
        <end position="135"/>
    </location>
</feature>
<dbReference type="PANTHER" id="PTHR33451">
    <property type="entry name" value="MALATE-2H(+)/NA(+)-LACTATE ANTIPORTER"/>
    <property type="match status" value="1"/>
</dbReference>
<accession>A0A4Q7TXW1</accession>
<keyword evidence="6 10" id="KW-1133">Transmembrane helix</keyword>
<dbReference type="Proteomes" id="UP000291832">
    <property type="component" value="Unassembled WGS sequence"/>
</dbReference>
<evidence type="ECO:0000313" key="12">
    <source>
        <dbReference type="EMBL" id="RZT66015.1"/>
    </source>
</evidence>
<keyword evidence="3" id="KW-0050">Antiport</keyword>
<keyword evidence="5 10" id="KW-0812">Transmembrane</keyword>
<organism evidence="12 13">
    <name type="scientific">Leucobacter luti</name>
    <dbReference type="NCBI Taxonomy" id="340320"/>
    <lineage>
        <taxon>Bacteria</taxon>
        <taxon>Bacillati</taxon>
        <taxon>Actinomycetota</taxon>
        <taxon>Actinomycetes</taxon>
        <taxon>Micrococcales</taxon>
        <taxon>Microbacteriaceae</taxon>
        <taxon>Leucobacter</taxon>
    </lineage>
</organism>
<dbReference type="InterPro" id="IPR052180">
    <property type="entry name" value="NhaC_Na-H+_Antiporter"/>
</dbReference>
<keyword evidence="2" id="KW-0813">Transport</keyword>
<evidence type="ECO:0000256" key="9">
    <source>
        <dbReference type="SAM" id="MobiDB-lite"/>
    </source>
</evidence>
<dbReference type="InterPro" id="IPR018461">
    <property type="entry name" value="Na/H_Antiport_NhaC-like_C"/>
</dbReference>
<proteinExistence type="inferred from homology"/>
<feature type="transmembrane region" description="Helical" evidence="10">
    <location>
        <begin position="12"/>
        <end position="37"/>
    </location>
</feature>
<dbReference type="PANTHER" id="PTHR33451:SF5">
    <property type="entry name" value="NA+_H+ ANTIPORTER"/>
    <property type="match status" value="1"/>
</dbReference>
<keyword evidence="4" id="KW-1003">Cell membrane</keyword>
<feature type="transmembrane region" description="Helical" evidence="10">
    <location>
        <begin position="211"/>
        <end position="230"/>
    </location>
</feature>
<evidence type="ECO:0000256" key="8">
    <source>
        <dbReference type="ARBA" id="ARBA00038435"/>
    </source>
</evidence>
<evidence type="ECO:0000256" key="7">
    <source>
        <dbReference type="ARBA" id="ARBA00023136"/>
    </source>
</evidence>
<evidence type="ECO:0000256" key="4">
    <source>
        <dbReference type="ARBA" id="ARBA00022475"/>
    </source>
</evidence>
<feature type="transmembrane region" description="Helical" evidence="10">
    <location>
        <begin position="277"/>
        <end position="296"/>
    </location>
</feature>
<dbReference type="GO" id="GO:0005886">
    <property type="term" value="C:plasma membrane"/>
    <property type="evidence" value="ECO:0007669"/>
    <property type="project" value="UniProtKB-SubCell"/>
</dbReference>
<dbReference type="RefSeq" id="WP_130453656.1">
    <property type="nucleotide sequence ID" value="NZ_QYAG01000001.1"/>
</dbReference>
<feature type="transmembrane region" description="Helical" evidence="10">
    <location>
        <begin position="66"/>
        <end position="92"/>
    </location>
</feature>
<dbReference type="OrthoDB" id="9762978at2"/>
<dbReference type="AlphaFoldDB" id="A0A4Q7TXW1"/>
<feature type="transmembrane region" description="Helical" evidence="10">
    <location>
        <begin position="406"/>
        <end position="428"/>
    </location>
</feature>
<gene>
    <name evidence="12" type="ORF">EV139_1439</name>
</gene>
<evidence type="ECO:0000313" key="13">
    <source>
        <dbReference type="Proteomes" id="UP000291832"/>
    </source>
</evidence>
<evidence type="ECO:0000256" key="2">
    <source>
        <dbReference type="ARBA" id="ARBA00022448"/>
    </source>
</evidence>
<feature type="transmembrane region" description="Helical" evidence="10">
    <location>
        <begin position="448"/>
        <end position="466"/>
    </location>
</feature>
<evidence type="ECO:0000256" key="10">
    <source>
        <dbReference type="SAM" id="Phobius"/>
    </source>
</evidence>
<feature type="transmembrane region" description="Helical" evidence="10">
    <location>
        <begin position="250"/>
        <end position="270"/>
    </location>
</feature>
<evidence type="ECO:0000259" key="11">
    <source>
        <dbReference type="Pfam" id="PF03553"/>
    </source>
</evidence>
<name>A0A4Q7TXW1_9MICO</name>
<sequence length="526" mass="53811">MSQDRAHSPLTFRIGLIGAFIAPIIFVVSTILFFVVFRAFDMNALTTAALVGLFVAAPFARGYDSFWAAAVRGVSSPTSITLILLLFSIGLTSSLIKSTGISEGFIWLSLSLGVHGGLFIAITFAAVCAIAMATASSLGTMFTAFPIFYPAGFVLGADPVLLAGAILSGALFGDNLAPISDSTVISSTTQRYRTRAGTAEVPGVVGSRLRYSLTAAAIAFCLFLGVGTMVSPGSSAVAAVSPEQFSAQGLWMLVAVVILLATAIVTRNIFKAVTAGLISGIVVGLLSGVLTPAGIIGVEDDAITGFLVGGVTNILPIIGLNVGIFAMLGVLESAGVLDRLVTRVVSSGWVTTPRRAEVAIGAGILATTTLFAGVNGPSMLVFGPIADRIGAQVGLHPYRRANVMDCFALGLGSVVPVVSSFLFIASLLTADQGPAPALDPMSIFTGAFYPLVLTCVIAVAVITGWGRRYEGVGGALEKDQSRAVIVAEDASGADPDEVAPEGAHPSQAPSAAHTPEAPAPTSAHTH</sequence>
<feature type="domain" description="Na+/H+ antiporter NhaC-like C-terminal" evidence="11">
    <location>
        <begin position="20"/>
        <end position="189"/>
    </location>
</feature>
<evidence type="ECO:0000256" key="1">
    <source>
        <dbReference type="ARBA" id="ARBA00004651"/>
    </source>
</evidence>
<reference evidence="12 13" key="1">
    <citation type="journal article" date="2015" name="Stand. Genomic Sci.">
        <title>Genomic Encyclopedia of Bacterial and Archaeal Type Strains, Phase III: the genomes of soil and plant-associated and newly described type strains.</title>
        <authorList>
            <person name="Whitman W.B."/>
            <person name="Woyke T."/>
            <person name="Klenk H.P."/>
            <person name="Zhou Y."/>
            <person name="Lilburn T.G."/>
            <person name="Beck B.J."/>
            <person name="De Vos P."/>
            <person name="Vandamme P."/>
            <person name="Eisen J.A."/>
            <person name="Garrity G."/>
            <person name="Hugenholtz P."/>
            <person name="Kyrpides N.C."/>
        </authorList>
    </citation>
    <scope>NUCLEOTIDE SEQUENCE [LARGE SCALE GENOMIC DNA]</scope>
    <source>
        <strain evidence="12 13">RF6</strain>
    </source>
</reference>
<comment type="caution">
    <text evidence="12">The sequence shown here is derived from an EMBL/GenBank/DDBJ whole genome shotgun (WGS) entry which is preliminary data.</text>
</comment>
<keyword evidence="7 10" id="KW-0472">Membrane</keyword>
<comment type="similarity">
    <text evidence="8">Belongs to the NhaC Na(+)/H(+) (TC 2.A.35) antiporter family.</text>
</comment>
<feature type="transmembrane region" description="Helical" evidence="10">
    <location>
        <begin position="44"/>
        <end position="60"/>
    </location>
</feature>
<protein>
    <submittedName>
        <fullName evidence="12">Transporter (NhaC family)</fullName>
    </submittedName>
</protein>
<evidence type="ECO:0000256" key="3">
    <source>
        <dbReference type="ARBA" id="ARBA00022449"/>
    </source>
</evidence>